<dbReference type="RefSeq" id="XP_031869722.1">
    <property type="nucleotide sequence ID" value="XM_032013122.1"/>
</dbReference>
<dbReference type="PANTHER" id="PTHR33048:SF47">
    <property type="entry name" value="INTEGRAL MEMBRANE PROTEIN-RELATED"/>
    <property type="match status" value="1"/>
</dbReference>
<feature type="compositionally biased region" description="Polar residues" evidence="6">
    <location>
        <begin position="175"/>
        <end position="186"/>
    </location>
</feature>
<evidence type="ECO:0000256" key="3">
    <source>
        <dbReference type="ARBA" id="ARBA00022989"/>
    </source>
</evidence>
<dbReference type="Pfam" id="PF20684">
    <property type="entry name" value="Fung_rhodopsin"/>
    <property type="match status" value="1"/>
</dbReference>
<organism evidence="9 10">
    <name type="scientific">Venustampulla echinocandica</name>
    <dbReference type="NCBI Taxonomy" id="2656787"/>
    <lineage>
        <taxon>Eukaryota</taxon>
        <taxon>Fungi</taxon>
        <taxon>Dikarya</taxon>
        <taxon>Ascomycota</taxon>
        <taxon>Pezizomycotina</taxon>
        <taxon>Leotiomycetes</taxon>
        <taxon>Helotiales</taxon>
        <taxon>Pleuroascaceae</taxon>
        <taxon>Venustampulla</taxon>
    </lineage>
</organism>
<comment type="similarity">
    <text evidence="5">Belongs to the SAT4 family.</text>
</comment>
<gene>
    <name evidence="9" type="ORF">BP5553_04499</name>
</gene>
<dbReference type="Proteomes" id="UP000254866">
    <property type="component" value="Unassembled WGS sequence"/>
</dbReference>
<evidence type="ECO:0000313" key="10">
    <source>
        <dbReference type="Proteomes" id="UP000254866"/>
    </source>
</evidence>
<sequence length="186" mass="20059">MPWRQKISLLVVVCLGILVIISTGVRLQQSLSFNLSSDLSWNASSITTWTSIEINVALFCSSVTAIRPLIRQLMPGLMASMSGTHRSGNHTNVYASGMSAQKSYRGQGNGFELQSATDIELPVQGNTSIWSKNEPLEDDDSGKAVLGEGGSMGRGEIRKTVSVTITDSKAKDNVSGHNNNSRFEPL</sequence>
<feature type="region of interest" description="Disordered" evidence="6">
    <location>
        <begin position="128"/>
        <end position="186"/>
    </location>
</feature>
<feature type="domain" description="Rhodopsin" evidence="8">
    <location>
        <begin position="1"/>
        <end position="71"/>
    </location>
</feature>
<evidence type="ECO:0000256" key="1">
    <source>
        <dbReference type="ARBA" id="ARBA00004141"/>
    </source>
</evidence>
<comment type="subcellular location">
    <subcellularLocation>
        <location evidence="1">Membrane</location>
        <topology evidence="1">Multi-pass membrane protein</topology>
    </subcellularLocation>
</comment>
<dbReference type="GeneID" id="43597348"/>
<evidence type="ECO:0000256" key="7">
    <source>
        <dbReference type="SAM" id="Phobius"/>
    </source>
</evidence>
<comment type="caution">
    <text evidence="9">The sequence shown here is derived from an EMBL/GenBank/DDBJ whole genome shotgun (WGS) entry which is preliminary data.</text>
</comment>
<evidence type="ECO:0000256" key="2">
    <source>
        <dbReference type="ARBA" id="ARBA00022692"/>
    </source>
</evidence>
<keyword evidence="10" id="KW-1185">Reference proteome</keyword>
<protein>
    <recommendedName>
        <fullName evidence="8">Rhodopsin domain-containing protein</fullName>
    </recommendedName>
</protein>
<feature type="transmembrane region" description="Helical" evidence="7">
    <location>
        <begin position="7"/>
        <end position="26"/>
    </location>
</feature>
<accession>A0A370TNG0</accession>
<keyword evidence="4 7" id="KW-0472">Membrane</keyword>
<reference evidence="9 10" key="1">
    <citation type="journal article" date="2018" name="IMA Fungus">
        <title>IMA Genome-F 9: Draft genome sequence of Annulohypoxylon stygium, Aspergillus mulundensis, Berkeleyomyces basicola (syn. Thielaviopsis basicola), Ceratocystis smalleyi, two Cercospora beticola strains, Coleophoma cylindrospora, Fusarium fracticaudum, Phialophora cf. hyalina, and Morchella septimelata.</title>
        <authorList>
            <person name="Wingfield B.D."/>
            <person name="Bills G.F."/>
            <person name="Dong Y."/>
            <person name="Huang W."/>
            <person name="Nel W.J."/>
            <person name="Swalarsk-Parry B.S."/>
            <person name="Vaghefi N."/>
            <person name="Wilken P.M."/>
            <person name="An Z."/>
            <person name="de Beer Z.W."/>
            <person name="De Vos L."/>
            <person name="Chen L."/>
            <person name="Duong T.A."/>
            <person name="Gao Y."/>
            <person name="Hammerbacher A."/>
            <person name="Kikkert J.R."/>
            <person name="Li Y."/>
            <person name="Li H."/>
            <person name="Li K."/>
            <person name="Li Q."/>
            <person name="Liu X."/>
            <person name="Ma X."/>
            <person name="Naidoo K."/>
            <person name="Pethybridge S.J."/>
            <person name="Sun J."/>
            <person name="Steenkamp E.T."/>
            <person name="van der Nest M.A."/>
            <person name="van Wyk S."/>
            <person name="Wingfield M.J."/>
            <person name="Xiong C."/>
            <person name="Yue Q."/>
            <person name="Zhang X."/>
        </authorList>
    </citation>
    <scope>NUCLEOTIDE SEQUENCE [LARGE SCALE GENOMIC DNA]</scope>
    <source>
        <strain evidence="9 10">BP 5553</strain>
    </source>
</reference>
<keyword evidence="3 7" id="KW-1133">Transmembrane helix</keyword>
<evidence type="ECO:0000313" key="9">
    <source>
        <dbReference type="EMBL" id="RDL37066.1"/>
    </source>
</evidence>
<evidence type="ECO:0000256" key="5">
    <source>
        <dbReference type="ARBA" id="ARBA00038359"/>
    </source>
</evidence>
<dbReference type="GO" id="GO:0016020">
    <property type="term" value="C:membrane"/>
    <property type="evidence" value="ECO:0007669"/>
    <property type="project" value="UniProtKB-SubCell"/>
</dbReference>
<dbReference type="AlphaFoldDB" id="A0A370TNG0"/>
<name>A0A370TNG0_9HELO</name>
<evidence type="ECO:0000256" key="6">
    <source>
        <dbReference type="SAM" id="MobiDB-lite"/>
    </source>
</evidence>
<dbReference type="STRING" id="2656787.A0A370TNG0"/>
<dbReference type="OrthoDB" id="444631at2759"/>
<dbReference type="PANTHER" id="PTHR33048">
    <property type="entry name" value="PTH11-LIKE INTEGRAL MEMBRANE PROTEIN (AFU_ORTHOLOGUE AFUA_5G11245)"/>
    <property type="match status" value="1"/>
</dbReference>
<evidence type="ECO:0000256" key="4">
    <source>
        <dbReference type="ARBA" id="ARBA00023136"/>
    </source>
</evidence>
<evidence type="ECO:0000259" key="8">
    <source>
        <dbReference type="Pfam" id="PF20684"/>
    </source>
</evidence>
<dbReference type="InterPro" id="IPR052337">
    <property type="entry name" value="SAT4-like"/>
</dbReference>
<keyword evidence="2 7" id="KW-0812">Transmembrane</keyword>
<dbReference type="EMBL" id="NPIC01000003">
    <property type="protein sequence ID" value="RDL37066.1"/>
    <property type="molecule type" value="Genomic_DNA"/>
</dbReference>
<proteinExistence type="inferred from homology"/>
<dbReference type="InterPro" id="IPR049326">
    <property type="entry name" value="Rhodopsin_dom_fungi"/>
</dbReference>